<dbReference type="AlphaFoldDB" id="X0WUG6"/>
<organism evidence="2">
    <name type="scientific">marine sediment metagenome</name>
    <dbReference type="NCBI Taxonomy" id="412755"/>
    <lineage>
        <taxon>unclassified sequences</taxon>
        <taxon>metagenomes</taxon>
        <taxon>ecological metagenomes</taxon>
    </lineage>
</organism>
<protein>
    <submittedName>
        <fullName evidence="2">Uncharacterized protein</fullName>
    </submittedName>
</protein>
<feature type="compositionally biased region" description="Basic and acidic residues" evidence="1">
    <location>
        <begin position="31"/>
        <end position="47"/>
    </location>
</feature>
<reference evidence="2" key="1">
    <citation type="journal article" date="2014" name="Front. Microbiol.">
        <title>High frequency of phylogenetically diverse reductive dehalogenase-homologous genes in deep subseafloor sedimentary metagenomes.</title>
        <authorList>
            <person name="Kawai M."/>
            <person name="Futagami T."/>
            <person name="Toyoda A."/>
            <person name="Takaki Y."/>
            <person name="Nishi S."/>
            <person name="Hori S."/>
            <person name="Arai W."/>
            <person name="Tsubouchi T."/>
            <person name="Morono Y."/>
            <person name="Uchiyama I."/>
            <person name="Ito T."/>
            <person name="Fujiyama A."/>
            <person name="Inagaki F."/>
            <person name="Takami H."/>
        </authorList>
    </citation>
    <scope>NUCLEOTIDE SEQUENCE</scope>
    <source>
        <strain evidence="2">Expedition CK06-06</strain>
    </source>
</reference>
<comment type="caution">
    <text evidence="2">The sequence shown here is derived from an EMBL/GenBank/DDBJ whole genome shotgun (WGS) entry which is preliminary data.</text>
</comment>
<dbReference type="EMBL" id="BARS01032243">
    <property type="protein sequence ID" value="GAG26847.1"/>
    <property type="molecule type" value="Genomic_DNA"/>
</dbReference>
<gene>
    <name evidence="2" type="ORF">S01H1_50069</name>
</gene>
<name>X0WUG6_9ZZZZ</name>
<evidence type="ECO:0000256" key="1">
    <source>
        <dbReference type="SAM" id="MobiDB-lite"/>
    </source>
</evidence>
<accession>X0WUG6</accession>
<feature type="region of interest" description="Disordered" evidence="1">
    <location>
        <begin position="31"/>
        <end position="55"/>
    </location>
</feature>
<evidence type="ECO:0000313" key="2">
    <source>
        <dbReference type="EMBL" id="GAG26847.1"/>
    </source>
</evidence>
<sequence length="55" mass="6585">MKRLSKTLDNLRRKLGIHRIHLAWLSGGQVNDEKRDHRDKEKRDHFLYEATTDEG</sequence>
<proteinExistence type="predicted"/>